<dbReference type="PANTHER" id="PTHR30026">
    <property type="entry name" value="OUTER MEMBRANE PROTEIN TOLC"/>
    <property type="match status" value="1"/>
</dbReference>
<dbReference type="GO" id="GO:0009279">
    <property type="term" value="C:cell outer membrane"/>
    <property type="evidence" value="ECO:0007669"/>
    <property type="project" value="UniProtKB-SubCell"/>
</dbReference>
<evidence type="ECO:0000256" key="4">
    <source>
        <dbReference type="ARBA" id="ARBA00022452"/>
    </source>
</evidence>
<evidence type="ECO:0000256" key="9">
    <source>
        <dbReference type="SAM" id="SignalP"/>
    </source>
</evidence>
<dbReference type="RefSeq" id="WP_119035390.1">
    <property type="nucleotide sequence ID" value="NZ_QXDC01000003.1"/>
</dbReference>
<evidence type="ECO:0000256" key="7">
    <source>
        <dbReference type="ARBA" id="ARBA00023237"/>
    </source>
</evidence>
<comment type="caution">
    <text evidence="10">The sequence shown here is derived from an EMBL/GenBank/DDBJ whole genome shotgun (WGS) entry which is preliminary data.</text>
</comment>
<comment type="subcellular location">
    <subcellularLocation>
        <location evidence="1">Cell outer membrane</location>
    </subcellularLocation>
</comment>
<evidence type="ECO:0000256" key="8">
    <source>
        <dbReference type="SAM" id="MobiDB-lite"/>
    </source>
</evidence>
<comment type="similarity">
    <text evidence="2">Belongs to the outer membrane factor (OMF) (TC 1.B.17) family.</text>
</comment>
<dbReference type="GO" id="GO:0015562">
    <property type="term" value="F:efflux transmembrane transporter activity"/>
    <property type="evidence" value="ECO:0007669"/>
    <property type="project" value="InterPro"/>
</dbReference>
<dbReference type="SUPFAM" id="SSF56954">
    <property type="entry name" value="Outer membrane efflux proteins (OEP)"/>
    <property type="match status" value="1"/>
</dbReference>
<keyword evidence="11" id="KW-1185">Reference proteome</keyword>
<sequence length="458" mass="47976">MAATVLPIVAALAAFLVPLSQAKDGQDTPPAAGVPPPSADVPGPVTAAPVYGPPDETAPTIAVGERPAAISPALFTAVERAMADYPAIASSRVSVRASRADLRAAKNQGLPSLALQGVALGTGKGDLGTTVVADQPIFTWGRISSGVDAAKARRRASIAKVDESAMQVALDLTDAYFDLARARRRSVILGKGVDEQDMLVESIQRRVEQKVSPRSDLELARSRAAQVRQQLATTKAERQSALMRVFQFVGDTSFNPGNVPIYDAAVSHPDPAGAFDQALACSPKRKRLLAEADAARAQAKVAKASALPQLSAQMSYNQIIGTRAGLAVTAQTGGGLSAFAAADAARLRADSATIDVTTADRELIEQLNGDLIENASARDQIESSLAASQSAAVVTESFKRQFITGRRTWLDVMNAVREANQAELAEADAEISAMASAARILLRTCRWEPQGDTGGMGQ</sequence>
<dbReference type="Pfam" id="PF02321">
    <property type="entry name" value="OEP"/>
    <property type="match status" value="1"/>
</dbReference>
<dbReference type="GO" id="GO:1990281">
    <property type="term" value="C:efflux pump complex"/>
    <property type="evidence" value="ECO:0007669"/>
    <property type="project" value="TreeGrafter"/>
</dbReference>
<gene>
    <name evidence="10" type="ORF">DFR49_1769</name>
</gene>
<reference evidence="10 11" key="1">
    <citation type="submission" date="2018-08" db="EMBL/GenBank/DDBJ databases">
        <title>Genomic Encyclopedia of Type Strains, Phase IV (KMG-IV): sequencing the most valuable type-strain genomes for metagenomic binning, comparative biology and taxonomic classification.</title>
        <authorList>
            <person name="Goeker M."/>
        </authorList>
    </citation>
    <scope>NUCLEOTIDE SEQUENCE [LARGE SCALE GENOMIC DNA]</scope>
    <source>
        <strain evidence="10 11">DSM 25527</strain>
    </source>
</reference>
<evidence type="ECO:0000256" key="2">
    <source>
        <dbReference type="ARBA" id="ARBA00007613"/>
    </source>
</evidence>
<keyword evidence="5" id="KW-0812">Transmembrane</keyword>
<dbReference type="Proteomes" id="UP000266568">
    <property type="component" value="Unassembled WGS sequence"/>
</dbReference>
<name>A0A397P8Q1_9SPHN</name>
<keyword evidence="9" id="KW-0732">Signal</keyword>
<feature type="chain" id="PRO_5017340095" evidence="9">
    <location>
        <begin position="23"/>
        <end position="458"/>
    </location>
</feature>
<proteinExistence type="inferred from homology"/>
<organism evidence="10 11">
    <name type="scientific">Hephaestia caeni</name>
    <dbReference type="NCBI Taxonomy" id="645617"/>
    <lineage>
        <taxon>Bacteria</taxon>
        <taxon>Pseudomonadati</taxon>
        <taxon>Pseudomonadota</taxon>
        <taxon>Alphaproteobacteria</taxon>
        <taxon>Sphingomonadales</taxon>
        <taxon>Sphingomonadaceae</taxon>
        <taxon>Hephaestia</taxon>
    </lineage>
</organism>
<dbReference type="PANTHER" id="PTHR30026:SF22">
    <property type="entry name" value="OUTER MEMBRANE EFFLUX PROTEIN"/>
    <property type="match status" value="1"/>
</dbReference>
<dbReference type="InterPro" id="IPR051906">
    <property type="entry name" value="TolC-like"/>
</dbReference>
<keyword evidence="4" id="KW-1134">Transmembrane beta strand</keyword>
<evidence type="ECO:0000256" key="1">
    <source>
        <dbReference type="ARBA" id="ARBA00004442"/>
    </source>
</evidence>
<keyword evidence="6" id="KW-0472">Membrane</keyword>
<evidence type="ECO:0000313" key="10">
    <source>
        <dbReference type="EMBL" id="RIA43547.1"/>
    </source>
</evidence>
<feature type="region of interest" description="Disordered" evidence="8">
    <location>
        <begin position="24"/>
        <end position="43"/>
    </location>
</feature>
<dbReference type="InterPro" id="IPR003423">
    <property type="entry name" value="OMP_efflux"/>
</dbReference>
<dbReference type="AlphaFoldDB" id="A0A397P8Q1"/>
<evidence type="ECO:0000256" key="5">
    <source>
        <dbReference type="ARBA" id="ARBA00022692"/>
    </source>
</evidence>
<keyword evidence="7" id="KW-0998">Cell outer membrane</keyword>
<dbReference type="EMBL" id="QXDC01000003">
    <property type="protein sequence ID" value="RIA43547.1"/>
    <property type="molecule type" value="Genomic_DNA"/>
</dbReference>
<evidence type="ECO:0000313" key="11">
    <source>
        <dbReference type="Proteomes" id="UP000266568"/>
    </source>
</evidence>
<feature type="signal peptide" evidence="9">
    <location>
        <begin position="1"/>
        <end position="22"/>
    </location>
</feature>
<keyword evidence="3" id="KW-0813">Transport</keyword>
<evidence type="ECO:0000256" key="6">
    <source>
        <dbReference type="ARBA" id="ARBA00023136"/>
    </source>
</evidence>
<dbReference type="GO" id="GO:0015288">
    <property type="term" value="F:porin activity"/>
    <property type="evidence" value="ECO:0007669"/>
    <property type="project" value="TreeGrafter"/>
</dbReference>
<protein>
    <submittedName>
        <fullName evidence="10">Adhesin transport system outer membrane protein</fullName>
    </submittedName>
</protein>
<dbReference type="Gene3D" id="1.20.1600.10">
    <property type="entry name" value="Outer membrane efflux proteins (OEP)"/>
    <property type="match status" value="1"/>
</dbReference>
<accession>A0A397P8Q1</accession>
<dbReference type="OrthoDB" id="5296315at2"/>
<evidence type="ECO:0000256" key="3">
    <source>
        <dbReference type="ARBA" id="ARBA00022448"/>
    </source>
</evidence>